<evidence type="ECO:0008006" key="2">
    <source>
        <dbReference type="Google" id="ProtNLM"/>
    </source>
</evidence>
<reference evidence="1" key="1">
    <citation type="submission" date="2014-09" db="EMBL/GenBank/DDBJ databases">
        <authorList>
            <person name="Magalhaes I.L.F."/>
            <person name="Oliveira U."/>
            <person name="Santos F.R."/>
            <person name="Vidigal T.H.D.A."/>
            <person name="Brescovit A.D."/>
            <person name="Santos A.J."/>
        </authorList>
    </citation>
    <scope>NUCLEOTIDE SEQUENCE</scope>
    <source>
        <tissue evidence="1">Shoot tissue taken approximately 20 cm above the soil surface</tissue>
    </source>
</reference>
<reference evidence="1" key="2">
    <citation type="journal article" date="2015" name="Data Brief">
        <title>Shoot transcriptome of the giant reed, Arundo donax.</title>
        <authorList>
            <person name="Barrero R.A."/>
            <person name="Guerrero F.D."/>
            <person name="Moolhuijzen P."/>
            <person name="Goolsby J.A."/>
            <person name="Tidwell J."/>
            <person name="Bellgard S.E."/>
            <person name="Bellgard M.I."/>
        </authorList>
    </citation>
    <scope>NUCLEOTIDE SEQUENCE</scope>
    <source>
        <tissue evidence="1">Shoot tissue taken approximately 20 cm above the soil surface</tissue>
    </source>
</reference>
<accession>A0A0A8Y5Y3</accession>
<name>A0A0A8Y5Y3_ARUDO</name>
<organism evidence="1">
    <name type="scientific">Arundo donax</name>
    <name type="common">Giant reed</name>
    <name type="synonym">Donax arundinaceus</name>
    <dbReference type="NCBI Taxonomy" id="35708"/>
    <lineage>
        <taxon>Eukaryota</taxon>
        <taxon>Viridiplantae</taxon>
        <taxon>Streptophyta</taxon>
        <taxon>Embryophyta</taxon>
        <taxon>Tracheophyta</taxon>
        <taxon>Spermatophyta</taxon>
        <taxon>Magnoliopsida</taxon>
        <taxon>Liliopsida</taxon>
        <taxon>Poales</taxon>
        <taxon>Poaceae</taxon>
        <taxon>PACMAD clade</taxon>
        <taxon>Arundinoideae</taxon>
        <taxon>Arundineae</taxon>
        <taxon>Arundo</taxon>
    </lineage>
</organism>
<dbReference type="AlphaFoldDB" id="A0A0A8Y5Y3"/>
<evidence type="ECO:0000313" key="1">
    <source>
        <dbReference type="EMBL" id="JAD21446.1"/>
    </source>
</evidence>
<proteinExistence type="predicted"/>
<dbReference type="PANTHER" id="PTHR33116:SF87">
    <property type="entry name" value="OS01G0158850 PROTEIN"/>
    <property type="match status" value="1"/>
</dbReference>
<sequence length="103" mass="11837">MLQKAADNNLIQGLCNELVPQGVISLQYADDTILFLDRSVENANNFKWIMTCFELMSGMRVNYHKSELIPIYMHEEECITYANIFGCPVGNFPIRYLGIPLHH</sequence>
<dbReference type="EMBL" id="GBRH01276449">
    <property type="protein sequence ID" value="JAD21446.1"/>
    <property type="molecule type" value="Transcribed_RNA"/>
</dbReference>
<protein>
    <recommendedName>
        <fullName evidence="2">Reverse transcriptase domain-containing protein</fullName>
    </recommendedName>
</protein>
<dbReference type="PANTHER" id="PTHR33116">
    <property type="entry name" value="REVERSE TRANSCRIPTASE ZINC-BINDING DOMAIN-CONTAINING PROTEIN-RELATED-RELATED"/>
    <property type="match status" value="1"/>
</dbReference>